<comment type="subcellular location">
    <subcellularLocation>
        <location evidence="1">Secreted</location>
    </subcellularLocation>
</comment>
<evidence type="ECO:0000256" key="2">
    <source>
        <dbReference type="ARBA" id="ARBA00022525"/>
    </source>
</evidence>
<evidence type="ECO:0000259" key="7">
    <source>
        <dbReference type="Pfam" id="PF17803"/>
    </source>
</evidence>
<feature type="compositionally biased region" description="Basic residues" evidence="4">
    <location>
        <begin position="34"/>
        <end position="44"/>
    </location>
</feature>
<dbReference type="Pfam" id="PF17803">
    <property type="entry name" value="Cadherin_4"/>
    <property type="match status" value="2"/>
</dbReference>
<evidence type="ECO:0000259" key="6">
    <source>
        <dbReference type="Pfam" id="PF17210"/>
    </source>
</evidence>
<dbReference type="Proteomes" id="UP000315003">
    <property type="component" value="Chromosome"/>
</dbReference>
<dbReference type="RefSeq" id="WP_145269276.1">
    <property type="nucleotide sequence ID" value="NZ_CP036272.1"/>
</dbReference>
<dbReference type="NCBIfam" id="TIGR01965">
    <property type="entry name" value="VCBS_repeat"/>
    <property type="match status" value="3"/>
</dbReference>
<dbReference type="GO" id="GO:0004553">
    <property type="term" value="F:hydrolase activity, hydrolyzing O-glycosyl compounds"/>
    <property type="evidence" value="ECO:0007669"/>
    <property type="project" value="InterPro"/>
</dbReference>
<dbReference type="GO" id="GO:0000272">
    <property type="term" value="P:polysaccharide catabolic process"/>
    <property type="evidence" value="ECO:0007669"/>
    <property type="project" value="InterPro"/>
</dbReference>
<feature type="domain" description="Planctomycete extracellular" evidence="5">
    <location>
        <begin position="41"/>
        <end position="60"/>
    </location>
</feature>
<sequence>MKRLRQLLSRRPRASEGSSPQLDSQASAKGAARSSHRRNQQRRRLLSESLEQRQLLAGDVVSEETPSFSQHNPLHHYDVNEDRKLSVLDALVVINHLVDPDGEGESLDQPLDEDPFAGRRVDVNDDGKVSALDALTVINAIASGEDVEAVAEYYLSVRDESDNVLPSENGITEVGVGPENSFFLEVAVDDLRTGDDQLGFIVAFQDIDFSTNGLVKPVLREVQEFVISSNVIDATSGNLTITQEGGDGTSLVYSASELLNTSSSNLEDDLVDTFGLPANSIRVTGLGEFDEIDVETQFGYRVRWVDDASAMVDQPNFLFNHDFVLPSETVQIDPEYREPLVPELDEFGVPTGQMVINEDQKLLQYSLDTVTRQLSFPGFFEQNFYTFPVGQYSLDTGFDLIGGFSIFNSASGVGVWDVEWDPANNSGDRPAAFNWSEDFDIVRVEVFLEEELTQPLVASLDFVDEGLAANVPGGGDPTLLDQDMIIFGDNSRITLSTGPVTNNPPVLSETPLTFTRDDNEGVVSTGMDLLQGATDADDDDLSITGFQFTTSSDGVTRDGSNITVDTSVYDSLQVGDSVEVKATYQVFDGIVAVDQTVTITINGVNDDPVIDNEVIDSFGENDDPDPIDLLTGGFVSDLDSSTLTFSNLQIAGGNAGLALNGSLLEITPSAATSTPITATIDVSDGDGGTATLPVTITVVEANDPPVVSGPATGTTNEDETEASNNTFELLQNVTDDENDPLTVSDFTVTDGLADAVTGPAANSTTISVDPSLFNDLKGSESAEIVATYLISDGVNDPESQTITLTVEGRNDAPVVSETITVTVSENVPEFNELLLGRDPAITSDPDGDSLSVQNISLQSFNDQGTGVGANGITPDAANGLLTIDPGAYAALEDGETATFVFTYEIVDDGTNTDNLATTNTISINIEGDTPNRPPTSGIVEDSFFDDELPNQTVDLLSEADDLDGDDLSVSGVTLLSGNPIGISVSGNNLIVNPQAYNFLADGISEEISYSYTISDPEAGSVQTNATITITGRNDAPSFSAEIDGEVDENSVDDSNRFDALSGVTDPDTALANLNATAITTTSTRTAPISLDTATDELVVNRDAFDDLAQGETEDIIGTVTISDGDGASVDRPYTITVNGQNDAPTFEGAITAEIDENALDDSNRVGGLLTDTADAEDDTLTVTGFSVTSGRDAALSLDNGELVVDLSAFDDLAVDTSEDLAGTFTISDGNGGTVDRPFTITINGENDVPVFDADITPNPVSEQDASFNIPLLVNVSDPEGTAVTLDSVNFLDGDASGLQRVGNDLQVDPSAYDGLNTGENATILVQAIYSDEDNGASERTFNVVINGFNDAPRINAAITNPDDRTEDQPSFSVDMLADVTDAESDVSELSIQDLTFASDNGDGVSINADGRNLDVDPSAYNYLAVGEEEEIIATVNIVDGDTVNDPDAQATPRTVTITITGLNDAPDFDSTIVDDFDENEDGTINLLAGTSDPDTSDSVTISQIDFPTDTGQALSLNNNNELVITGGVYEFLNVTGVNDNDEKVLIGTVTLTDGNTGGQVDRPVTITINGENDNPVIDQALDIPDFSEDDSAANTDLRFGASDPDDGDTLTVDSTPENFVVTNDPNSAVSLNADGFTLDIDPRAYDSLNQGDEQEITVSFDLIDGNGGKASRNVTFSINGANDAPEVPTLADVDYNEFETQQTISLLDGVTDIDSNADLSVDVTNVVNDPNVAVIVSGDQLFITPRSYRELEDGENQVITIEYEVSDGIADAITRSLTVTIIGQTIQPSVIQGSLWIDHVENIDAVLNDGAAPQYNGIHEDDEKGLGGITVRLLEVIDGVETEILTVATDKNGDYEIDNLFPGNYIVEYDIPESVAYTGARRLEINNESEERVVYNGPSIQARGVSGVIRRLDLLTSTYIAAGVIDTSQTGELGGGMFELNADGSLKLFILDDAFDAAFAEIALNDACDAALLTIIENDGDVLSVRLDSSRFIKTDDGLGVRILGDLADYQWLETIPTAWEAEFDQYRNAVDKALANL</sequence>
<gene>
    <name evidence="8" type="primary">sdrF</name>
    <name evidence="8" type="ORF">SV7mr_07430</name>
</gene>
<protein>
    <submittedName>
        <fullName evidence="8">Serine-aspartate repeat-containing protein F</fullName>
    </submittedName>
</protein>
<accession>A0A517SQ53</accession>
<evidence type="ECO:0000313" key="9">
    <source>
        <dbReference type="Proteomes" id="UP000315003"/>
    </source>
</evidence>
<feature type="compositionally biased region" description="Polar residues" evidence="4">
    <location>
        <begin position="16"/>
        <end position="27"/>
    </location>
</feature>
<dbReference type="Pfam" id="PF07595">
    <property type="entry name" value="Planc_extracel"/>
    <property type="match status" value="1"/>
</dbReference>
<dbReference type="InterPro" id="IPR002105">
    <property type="entry name" value="Dockerin_1_rpt"/>
</dbReference>
<organism evidence="8 9">
    <name type="scientific">Stieleria bergensis</name>
    <dbReference type="NCBI Taxonomy" id="2528025"/>
    <lineage>
        <taxon>Bacteria</taxon>
        <taxon>Pseudomonadati</taxon>
        <taxon>Planctomycetota</taxon>
        <taxon>Planctomycetia</taxon>
        <taxon>Pirellulales</taxon>
        <taxon>Pirellulaceae</taxon>
        <taxon>Stieleria</taxon>
    </lineage>
</organism>
<dbReference type="SUPFAM" id="SSF117074">
    <property type="entry name" value="Hypothetical protein PA1324"/>
    <property type="match status" value="1"/>
</dbReference>
<dbReference type="InterPro" id="IPR040853">
    <property type="entry name" value="RapA2_cadherin-like"/>
</dbReference>
<keyword evidence="3" id="KW-0732">Signal</keyword>
<evidence type="ECO:0000313" key="8">
    <source>
        <dbReference type="EMBL" id="QDT58254.1"/>
    </source>
</evidence>
<evidence type="ECO:0000256" key="4">
    <source>
        <dbReference type="SAM" id="MobiDB-lite"/>
    </source>
</evidence>
<dbReference type="EMBL" id="CP036272">
    <property type="protein sequence ID" value="QDT58254.1"/>
    <property type="molecule type" value="Genomic_DNA"/>
</dbReference>
<dbReference type="InterPro" id="IPR013783">
    <property type="entry name" value="Ig-like_fold"/>
</dbReference>
<dbReference type="Gene3D" id="1.10.1330.10">
    <property type="entry name" value="Dockerin domain"/>
    <property type="match status" value="1"/>
</dbReference>
<feature type="domain" description="RapA2 cadherin-like" evidence="7">
    <location>
        <begin position="694"/>
        <end position="750"/>
    </location>
</feature>
<feature type="domain" description="SD-repeat containing protein B" evidence="6">
    <location>
        <begin position="1815"/>
        <end position="1880"/>
    </location>
</feature>
<evidence type="ECO:0000256" key="1">
    <source>
        <dbReference type="ARBA" id="ARBA00004613"/>
    </source>
</evidence>
<dbReference type="InterPro" id="IPR036439">
    <property type="entry name" value="Dockerin_dom_sf"/>
</dbReference>
<feature type="region of interest" description="Disordered" evidence="4">
    <location>
        <begin position="1"/>
        <end position="44"/>
    </location>
</feature>
<dbReference type="SUPFAM" id="SSF63446">
    <property type="entry name" value="Type I dockerin domain"/>
    <property type="match status" value="1"/>
</dbReference>
<keyword evidence="9" id="KW-1185">Reference proteome</keyword>
<feature type="compositionally biased region" description="Basic residues" evidence="4">
    <location>
        <begin position="1"/>
        <end position="12"/>
    </location>
</feature>
<name>A0A517SQ53_9BACT</name>
<evidence type="ECO:0000256" key="3">
    <source>
        <dbReference type="ARBA" id="ARBA00022729"/>
    </source>
</evidence>
<proteinExistence type="predicted"/>
<dbReference type="GO" id="GO:0005576">
    <property type="term" value="C:extracellular region"/>
    <property type="evidence" value="ECO:0007669"/>
    <property type="project" value="UniProtKB-SubCell"/>
</dbReference>
<dbReference type="Gene3D" id="2.60.40.10">
    <property type="entry name" value="Immunoglobulins"/>
    <property type="match status" value="1"/>
</dbReference>
<dbReference type="InterPro" id="IPR011506">
    <property type="entry name" value="Planctomycete_extracellular"/>
</dbReference>
<reference evidence="8 9" key="1">
    <citation type="submission" date="2019-02" db="EMBL/GenBank/DDBJ databases">
        <title>Deep-cultivation of Planctomycetes and their phenomic and genomic characterization uncovers novel biology.</title>
        <authorList>
            <person name="Wiegand S."/>
            <person name="Jogler M."/>
            <person name="Boedeker C."/>
            <person name="Pinto D."/>
            <person name="Vollmers J."/>
            <person name="Rivas-Marin E."/>
            <person name="Kohn T."/>
            <person name="Peeters S.H."/>
            <person name="Heuer A."/>
            <person name="Rast P."/>
            <person name="Oberbeckmann S."/>
            <person name="Bunk B."/>
            <person name="Jeske O."/>
            <person name="Meyerdierks A."/>
            <person name="Storesund J.E."/>
            <person name="Kallscheuer N."/>
            <person name="Luecker S."/>
            <person name="Lage O.M."/>
            <person name="Pohl T."/>
            <person name="Merkel B.J."/>
            <person name="Hornburger P."/>
            <person name="Mueller R.-W."/>
            <person name="Bruemmer F."/>
            <person name="Labrenz M."/>
            <person name="Spormann A.M."/>
            <person name="Op den Camp H."/>
            <person name="Overmann J."/>
            <person name="Amann R."/>
            <person name="Jetten M.S.M."/>
            <person name="Mascher T."/>
            <person name="Medema M.H."/>
            <person name="Devos D.P."/>
            <person name="Kaster A.-K."/>
            <person name="Ovreas L."/>
            <person name="Rohde M."/>
            <person name="Galperin M.Y."/>
            <person name="Jogler C."/>
        </authorList>
    </citation>
    <scope>NUCLEOTIDE SEQUENCE [LARGE SCALE GENOMIC DNA]</scope>
    <source>
        <strain evidence="8 9">SV_7m_r</strain>
    </source>
</reference>
<dbReference type="InterPro" id="IPR033764">
    <property type="entry name" value="Sdr_B"/>
</dbReference>
<keyword evidence="2" id="KW-0964">Secreted</keyword>
<dbReference type="Pfam" id="PF17210">
    <property type="entry name" value="SdrD_B"/>
    <property type="match status" value="1"/>
</dbReference>
<dbReference type="Pfam" id="PF00404">
    <property type="entry name" value="Dockerin_1"/>
    <property type="match status" value="1"/>
</dbReference>
<evidence type="ECO:0000259" key="5">
    <source>
        <dbReference type="Pfam" id="PF07595"/>
    </source>
</evidence>
<feature type="domain" description="RapA2 cadherin-like" evidence="7">
    <location>
        <begin position="800"/>
        <end position="885"/>
    </location>
</feature>
<dbReference type="OrthoDB" id="220328at2"/>
<dbReference type="InterPro" id="IPR010221">
    <property type="entry name" value="VCBS_dom"/>
</dbReference>